<evidence type="ECO:0000313" key="2">
    <source>
        <dbReference type="EMBL" id="GAA1688174.1"/>
    </source>
</evidence>
<reference evidence="3" key="1">
    <citation type="journal article" date="2019" name="Int. J. Syst. Evol. Microbiol.">
        <title>The Global Catalogue of Microorganisms (GCM) 10K type strain sequencing project: providing services to taxonomists for standard genome sequencing and annotation.</title>
        <authorList>
            <consortium name="The Broad Institute Genomics Platform"/>
            <consortium name="The Broad Institute Genome Sequencing Center for Infectious Disease"/>
            <person name="Wu L."/>
            <person name="Ma J."/>
        </authorList>
    </citation>
    <scope>NUCLEOTIDE SEQUENCE [LARGE SCALE GENOMIC DNA]</scope>
    <source>
        <strain evidence="3">JCM 14718</strain>
    </source>
</reference>
<dbReference type="Proteomes" id="UP001500618">
    <property type="component" value="Unassembled WGS sequence"/>
</dbReference>
<dbReference type="InterPro" id="IPR008979">
    <property type="entry name" value="Galactose-bd-like_sf"/>
</dbReference>
<dbReference type="EMBL" id="BAAANY010000015">
    <property type="protein sequence ID" value="GAA1688174.1"/>
    <property type="molecule type" value="Genomic_DNA"/>
</dbReference>
<organism evidence="2 3">
    <name type="scientific">Fodinicola feengrottensis</name>
    <dbReference type="NCBI Taxonomy" id="435914"/>
    <lineage>
        <taxon>Bacteria</taxon>
        <taxon>Bacillati</taxon>
        <taxon>Actinomycetota</taxon>
        <taxon>Actinomycetes</taxon>
        <taxon>Mycobacteriales</taxon>
        <taxon>Fodinicola</taxon>
    </lineage>
</organism>
<dbReference type="Gene3D" id="2.60.120.260">
    <property type="entry name" value="Galactose-binding domain-like"/>
    <property type="match status" value="2"/>
</dbReference>
<sequence>MRIGTCLVTLVTVAGGLVAASPPASATAPPESTFFATAGVEEHGTANTASDGDLWPSCWSDDDNLYAANGDGKGFSGSTGYDTAVSRISGTPGNLTGATIAGGDAVGSVWNSAYNRKPTGMVCVDGTIYLAVQDLKKDTNAFDEADAASISKSTDHGHTWTWDHSAPMFGNFAFTTIMFLDYGKSGANNTDGYVYAYGLDNNWRDSYSGVVADPQDMYLGRVPKDSVQNRAAWQFYAGTSASAPTWSSDINARVPVLTDTSRRYSAMYTGTPPPGGYSVIGQGGVVYDKPLNRYIYTSWTEFTFEFYDSPTPYGPWQHFLTKDFGGYPWTTAKHGGYGVTIPSKFISADGTNMWLQSNVCPCASAGVTSVYNYSLRRMTVSPYAPTTPTNAPDDGRNLAQEPGTVPIEKSLHYGNVAYYNDGVLAQTDDDWNDENKSTSWWGYTWPRSYTVNKVAYTTGNMFSDGGWFGTAPTVQVRVNGVWTTVTGQQSTPAYPTNNTAGPNKTYVFSFDPTTADGVRIIGGAGGTRTFTSIAELQVYYGGAVTDPGFEKQPTSTVSAPWTVEGPDQHGIDRGGQQHSGTNNAWIRTSSKNWNAVTQVVPVKPNTSYRLTGWIRDTANVSGGYFGVRAGTTSSVLAETHYGSQPSYGQLTVPFTSGSNTTMTIYAGYWSPGADSWIQVDDVALTPT</sequence>
<name>A0ABP4THQ2_9ACTN</name>
<keyword evidence="3" id="KW-1185">Reference proteome</keyword>
<evidence type="ECO:0008006" key="4">
    <source>
        <dbReference type="Google" id="ProtNLM"/>
    </source>
</evidence>
<evidence type="ECO:0000313" key="3">
    <source>
        <dbReference type="Proteomes" id="UP001500618"/>
    </source>
</evidence>
<gene>
    <name evidence="2" type="ORF">GCM10009765_42060</name>
</gene>
<dbReference type="SUPFAM" id="SSF49785">
    <property type="entry name" value="Galactose-binding domain-like"/>
    <property type="match status" value="1"/>
</dbReference>
<keyword evidence="1" id="KW-0732">Signal</keyword>
<protein>
    <recommendedName>
        <fullName evidence="4">DUF4185 domain-containing protein</fullName>
    </recommendedName>
</protein>
<proteinExistence type="predicted"/>
<evidence type="ECO:0000256" key="1">
    <source>
        <dbReference type="SAM" id="SignalP"/>
    </source>
</evidence>
<dbReference type="RefSeq" id="WP_344311987.1">
    <property type="nucleotide sequence ID" value="NZ_BAAANY010000015.1"/>
</dbReference>
<accession>A0ABP4THQ2</accession>
<feature type="chain" id="PRO_5045392013" description="DUF4185 domain-containing protein" evidence="1">
    <location>
        <begin position="27"/>
        <end position="687"/>
    </location>
</feature>
<comment type="caution">
    <text evidence="2">The sequence shown here is derived from an EMBL/GenBank/DDBJ whole genome shotgun (WGS) entry which is preliminary data.</text>
</comment>
<feature type="signal peptide" evidence="1">
    <location>
        <begin position="1"/>
        <end position="26"/>
    </location>
</feature>